<evidence type="ECO:0000256" key="1">
    <source>
        <dbReference type="SAM" id="MobiDB-lite"/>
    </source>
</evidence>
<protein>
    <submittedName>
        <fullName evidence="2">Uncharacterized protein</fullName>
    </submittedName>
</protein>
<organism evidence="2">
    <name type="scientific">Musa acuminata</name>
    <name type="common">Banana</name>
    <name type="synonym">Musa cavendishii</name>
    <dbReference type="NCBI Taxonomy" id="4641"/>
    <lineage>
        <taxon>Eukaryota</taxon>
        <taxon>Viridiplantae</taxon>
        <taxon>Streptophyta</taxon>
        <taxon>Embryophyta</taxon>
        <taxon>Tracheophyta</taxon>
        <taxon>Spermatophyta</taxon>
        <taxon>Magnoliopsida</taxon>
        <taxon>Liliopsida</taxon>
        <taxon>Zingiberales</taxon>
        <taxon>Musaceae</taxon>
        <taxon>Musa</taxon>
    </lineage>
</organism>
<feature type="compositionally biased region" description="Gly residues" evidence="1">
    <location>
        <begin position="166"/>
        <end position="176"/>
    </location>
</feature>
<feature type="compositionally biased region" description="Polar residues" evidence="1">
    <location>
        <begin position="182"/>
        <end position="198"/>
    </location>
</feature>
<reference evidence="2" key="1">
    <citation type="submission" date="2006-05" db="EMBL/GenBank/DDBJ databases">
        <authorList>
            <person name="Ciampi A.Y."/>
            <person name="Santos C.M.R."/>
            <person name="da Silva F.R."/>
            <person name="Pappas G.J. Jr"/>
            <person name="Ronning C.M."/>
            <person name="Cheung F."/>
            <person name="Haas B.J."/>
            <person name="Piffanelli P."/>
            <person name="Town C.D."/>
            <person name="Miller R.N.G."/>
            <person name="Souza M.T. Jr."/>
        </authorList>
    </citation>
    <scope>NUCLEOTIDE SEQUENCE</scope>
</reference>
<evidence type="ECO:0000313" key="2">
    <source>
        <dbReference type="EMBL" id="ABF69989.1"/>
    </source>
</evidence>
<dbReference type="AlphaFoldDB" id="Q1EPG8"/>
<feature type="compositionally biased region" description="Basic and acidic residues" evidence="1">
    <location>
        <begin position="199"/>
        <end position="209"/>
    </location>
</feature>
<accession>Q1EPG8</accession>
<gene>
    <name evidence="2" type="ORF">MA4_106O17.48</name>
</gene>
<proteinExistence type="predicted"/>
<feature type="region of interest" description="Disordered" evidence="1">
    <location>
        <begin position="160"/>
        <end position="209"/>
    </location>
</feature>
<name>Q1EPG8_MUSAC</name>
<dbReference type="EMBL" id="AC186747">
    <property type="protein sequence ID" value="ABF69989.1"/>
    <property type="molecule type" value="Genomic_DNA"/>
</dbReference>
<sequence length="209" mass="23297">MERTKAIDEADEGDKRGYRQRWAKLQQWTKPLKATDAREGGVRVTTLVGSIEPTYSSNRPQARNWPNLARALTRGAQRLGLSKHSSGTSLKRLVLRYCETLGKINRPRQKKIQLHGHANKEIATCRYKTPGEAPQAREYMIYPETPYGRRVNALGRGLKDPKRLDGGGSARGGCGAAGTLKLQPTISEGTEGNGQQTQREPKENRKCFL</sequence>